<evidence type="ECO:0000256" key="7">
    <source>
        <dbReference type="RuleBase" id="RU363032"/>
    </source>
</evidence>
<evidence type="ECO:0000256" key="5">
    <source>
        <dbReference type="ARBA" id="ARBA00022989"/>
    </source>
</evidence>
<evidence type="ECO:0000256" key="2">
    <source>
        <dbReference type="ARBA" id="ARBA00022448"/>
    </source>
</evidence>
<feature type="transmembrane region" description="Helical" evidence="7">
    <location>
        <begin position="32"/>
        <end position="58"/>
    </location>
</feature>
<keyword evidence="11" id="KW-1185">Reference proteome</keyword>
<evidence type="ECO:0000256" key="6">
    <source>
        <dbReference type="ARBA" id="ARBA00023136"/>
    </source>
</evidence>
<dbReference type="Gene3D" id="1.10.3720.10">
    <property type="entry name" value="MetI-like"/>
    <property type="match status" value="1"/>
</dbReference>
<comment type="similarity">
    <text evidence="7">Belongs to the binding-protein-dependent transport system permease family.</text>
</comment>
<evidence type="ECO:0000256" key="4">
    <source>
        <dbReference type="ARBA" id="ARBA00022692"/>
    </source>
</evidence>
<accession>A0ABV8GJ63</accession>
<dbReference type="PANTHER" id="PTHR30193">
    <property type="entry name" value="ABC TRANSPORTER PERMEASE PROTEIN"/>
    <property type="match status" value="1"/>
</dbReference>
<feature type="transmembrane region" description="Helical" evidence="7">
    <location>
        <begin position="182"/>
        <end position="201"/>
    </location>
</feature>
<organism evidence="10 11">
    <name type="scientific">Nonomuraea purpurea</name>
    <dbReference type="NCBI Taxonomy" id="1849276"/>
    <lineage>
        <taxon>Bacteria</taxon>
        <taxon>Bacillati</taxon>
        <taxon>Actinomycetota</taxon>
        <taxon>Actinomycetes</taxon>
        <taxon>Streptosporangiales</taxon>
        <taxon>Streptosporangiaceae</taxon>
        <taxon>Nonomuraea</taxon>
    </lineage>
</organism>
<dbReference type="PANTHER" id="PTHR30193:SF37">
    <property type="entry name" value="INNER MEMBRANE ABC TRANSPORTER PERMEASE PROTEIN YCJO"/>
    <property type="match status" value="1"/>
</dbReference>
<sequence>MVTEQRARPRTEPGPDRRRRARATKRRSAYPYALYLPAAVVYLVIFLVPTVMAFYFALTRWTLFDSTFVGLQNFRDFLSEQNLRIGFQNTIFYAVVTSGLKVVLGLLLGVLLTSKLRLRFFLRSVVFFPVLVSTVAVGFTFSALLRPDTGLVNKALAVVGVDGRDWLGDAATALLSVALVDVWKGVGLATVIYIAGIMSIPRDYYQAVSVDGGTAWHRFRHVTLPLSWPATYSVILLSFIGGLRSFDLIWTMTRGGPGFTSDTIASIIYKQYQAGFFGLSTAGNVLLFLVVTAVVVPLNHFLGKRQVAV</sequence>
<name>A0ABV8GJ63_9ACTN</name>
<dbReference type="RefSeq" id="WP_379533727.1">
    <property type="nucleotide sequence ID" value="NZ_JBHSBI010000030.1"/>
</dbReference>
<evidence type="ECO:0000256" key="3">
    <source>
        <dbReference type="ARBA" id="ARBA00022475"/>
    </source>
</evidence>
<keyword evidence="6 7" id="KW-0472">Membrane</keyword>
<dbReference type="Pfam" id="PF00528">
    <property type="entry name" value="BPD_transp_1"/>
    <property type="match status" value="1"/>
</dbReference>
<gene>
    <name evidence="10" type="ORF">ACFOY2_42065</name>
</gene>
<protein>
    <submittedName>
        <fullName evidence="10">Carbohydrate ABC transporter permease</fullName>
    </submittedName>
</protein>
<feature type="transmembrane region" description="Helical" evidence="7">
    <location>
        <begin position="222"/>
        <end position="243"/>
    </location>
</feature>
<feature type="domain" description="ABC transmembrane type-1" evidence="9">
    <location>
        <begin position="87"/>
        <end position="298"/>
    </location>
</feature>
<evidence type="ECO:0000313" key="11">
    <source>
        <dbReference type="Proteomes" id="UP001595851"/>
    </source>
</evidence>
<dbReference type="SUPFAM" id="SSF161098">
    <property type="entry name" value="MetI-like"/>
    <property type="match status" value="1"/>
</dbReference>
<keyword evidence="3" id="KW-1003">Cell membrane</keyword>
<keyword evidence="4 7" id="KW-0812">Transmembrane</keyword>
<proteinExistence type="inferred from homology"/>
<dbReference type="InterPro" id="IPR035906">
    <property type="entry name" value="MetI-like_sf"/>
</dbReference>
<dbReference type="CDD" id="cd06261">
    <property type="entry name" value="TM_PBP2"/>
    <property type="match status" value="1"/>
</dbReference>
<evidence type="ECO:0000256" key="1">
    <source>
        <dbReference type="ARBA" id="ARBA00004651"/>
    </source>
</evidence>
<dbReference type="InterPro" id="IPR000515">
    <property type="entry name" value="MetI-like"/>
</dbReference>
<dbReference type="Proteomes" id="UP001595851">
    <property type="component" value="Unassembled WGS sequence"/>
</dbReference>
<dbReference type="PROSITE" id="PS50928">
    <property type="entry name" value="ABC_TM1"/>
    <property type="match status" value="1"/>
</dbReference>
<comment type="subcellular location">
    <subcellularLocation>
        <location evidence="1 7">Cell membrane</location>
        <topology evidence="1 7">Multi-pass membrane protein</topology>
    </subcellularLocation>
</comment>
<comment type="caution">
    <text evidence="10">The sequence shown here is derived from an EMBL/GenBank/DDBJ whole genome shotgun (WGS) entry which is preliminary data.</text>
</comment>
<evidence type="ECO:0000259" key="9">
    <source>
        <dbReference type="PROSITE" id="PS50928"/>
    </source>
</evidence>
<evidence type="ECO:0000313" key="10">
    <source>
        <dbReference type="EMBL" id="MFC4013873.1"/>
    </source>
</evidence>
<feature type="transmembrane region" description="Helical" evidence="7">
    <location>
        <begin position="125"/>
        <end position="145"/>
    </location>
</feature>
<reference evidence="11" key="1">
    <citation type="journal article" date="2019" name="Int. J. Syst. Evol. Microbiol.">
        <title>The Global Catalogue of Microorganisms (GCM) 10K type strain sequencing project: providing services to taxonomists for standard genome sequencing and annotation.</title>
        <authorList>
            <consortium name="The Broad Institute Genomics Platform"/>
            <consortium name="The Broad Institute Genome Sequencing Center for Infectious Disease"/>
            <person name="Wu L."/>
            <person name="Ma J."/>
        </authorList>
    </citation>
    <scope>NUCLEOTIDE SEQUENCE [LARGE SCALE GENOMIC DNA]</scope>
    <source>
        <strain evidence="11">TBRC 1276</strain>
    </source>
</reference>
<feature type="region of interest" description="Disordered" evidence="8">
    <location>
        <begin position="1"/>
        <end position="24"/>
    </location>
</feature>
<keyword evidence="2 7" id="KW-0813">Transport</keyword>
<keyword evidence="5 7" id="KW-1133">Transmembrane helix</keyword>
<feature type="compositionally biased region" description="Basic and acidic residues" evidence="8">
    <location>
        <begin position="1"/>
        <end position="16"/>
    </location>
</feature>
<dbReference type="EMBL" id="JBHSBI010000030">
    <property type="protein sequence ID" value="MFC4013873.1"/>
    <property type="molecule type" value="Genomic_DNA"/>
</dbReference>
<feature type="transmembrane region" description="Helical" evidence="7">
    <location>
        <begin position="276"/>
        <end position="296"/>
    </location>
</feature>
<feature type="transmembrane region" description="Helical" evidence="7">
    <location>
        <begin position="91"/>
        <end position="113"/>
    </location>
</feature>
<dbReference type="InterPro" id="IPR051393">
    <property type="entry name" value="ABC_transporter_permease"/>
</dbReference>
<evidence type="ECO:0000256" key="8">
    <source>
        <dbReference type="SAM" id="MobiDB-lite"/>
    </source>
</evidence>